<feature type="region of interest" description="Disordered" evidence="1">
    <location>
        <begin position="140"/>
        <end position="164"/>
    </location>
</feature>
<organism evidence="4 5">
    <name type="scientific">Yoonia rosea</name>
    <dbReference type="NCBI Taxonomy" id="287098"/>
    <lineage>
        <taxon>Bacteria</taxon>
        <taxon>Pseudomonadati</taxon>
        <taxon>Pseudomonadota</taxon>
        <taxon>Alphaproteobacteria</taxon>
        <taxon>Rhodobacterales</taxon>
        <taxon>Paracoccaceae</taxon>
        <taxon>Yoonia</taxon>
    </lineage>
</organism>
<dbReference type="NCBIfam" id="TIGR02098">
    <property type="entry name" value="MJ0042_CXXC"/>
    <property type="match status" value="1"/>
</dbReference>
<protein>
    <submittedName>
        <fullName evidence="4">MJ0042 family finger-like domain-containing protein</fullName>
    </submittedName>
</protein>
<feature type="compositionally biased region" description="Low complexity" evidence="1">
    <location>
        <begin position="149"/>
        <end position="163"/>
    </location>
</feature>
<feature type="compositionally biased region" description="Acidic residues" evidence="1">
    <location>
        <begin position="68"/>
        <end position="78"/>
    </location>
</feature>
<dbReference type="RefSeq" id="WP_076659483.1">
    <property type="nucleotide sequence ID" value="NZ_FTPR01000001.1"/>
</dbReference>
<sequence>MRLICPNCEAQYEVSDDAIPPGGRDVQCSNCQLSWFQTEKPTVPGRTPLRLSNDQEPEDAAPNSVAEPEPEATAEMPEDYAQSFVDEIASEVPQTAQEPKPAPKTSTAPPEPMRRQLDNAVANILREEAALGTAAIAATPKAQSPVANPPATETPKPAAPVAADETRQRIAMMTAEEGGIRSGTKTSTAKGDTANADEAHLRTVPSINEINATLRARAQANDASGLTEAEKIEAVERKGFRRGFFWVLLLMILAILPYVFADQITEHLPQTTEFMASYVMTVDQLRLSLSETVEGFMAE</sequence>
<feature type="region of interest" description="Disordered" evidence="1">
    <location>
        <begin position="39"/>
        <end position="114"/>
    </location>
</feature>
<dbReference type="STRING" id="287098.SAMN05421665_2107"/>
<proteinExistence type="predicted"/>
<dbReference type="Proteomes" id="UP000186997">
    <property type="component" value="Unassembled WGS sequence"/>
</dbReference>
<dbReference type="EMBL" id="FTPR01000001">
    <property type="protein sequence ID" value="SIT85638.1"/>
    <property type="molecule type" value="Genomic_DNA"/>
</dbReference>
<name>A0A1R3X4J2_9RHOB</name>
<feature type="domain" description="Zinc finger/thioredoxin putative" evidence="3">
    <location>
        <begin position="1"/>
        <end position="35"/>
    </location>
</feature>
<keyword evidence="2" id="KW-0472">Membrane</keyword>
<reference evidence="5" key="1">
    <citation type="submission" date="2017-01" db="EMBL/GenBank/DDBJ databases">
        <authorList>
            <person name="Varghese N."/>
            <person name="Submissions S."/>
        </authorList>
    </citation>
    <scope>NUCLEOTIDE SEQUENCE [LARGE SCALE GENOMIC DNA]</scope>
    <source>
        <strain evidence="5">DSM 29591</strain>
    </source>
</reference>
<dbReference type="AlphaFoldDB" id="A0A1R3X4J2"/>
<dbReference type="Pfam" id="PF13717">
    <property type="entry name" value="Zn_ribbon_4"/>
    <property type="match status" value="1"/>
</dbReference>
<evidence type="ECO:0000259" key="3">
    <source>
        <dbReference type="Pfam" id="PF13717"/>
    </source>
</evidence>
<evidence type="ECO:0000256" key="2">
    <source>
        <dbReference type="SAM" id="Phobius"/>
    </source>
</evidence>
<dbReference type="InterPro" id="IPR011723">
    <property type="entry name" value="Znf/thioredoxin_put"/>
</dbReference>
<evidence type="ECO:0000256" key="1">
    <source>
        <dbReference type="SAM" id="MobiDB-lite"/>
    </source>
</evidence>
<feature type="transmembrane region" description="Helical" evidence="2">
    <location>
        <begin position="243"/>
        <end position="261"/>
    </location>
</feature>
<gene>
    <name evidence="4" type="ORF">SAMN05421665_2107</name>
</gene>
<keyword evidence="2" id="KW-0812">Transmembrane</keyword>
<dbReference type="OrthoDB" id="7159357at2"/>
<evidence type="ECO:0000313" key="4">
    <source>
        <dbReference type="EMBL" id="SIT85638.1"/>
    </source>
</evidence>
<evidence type="ECO:0000313" key="5">
    <source>
        <dbReference type="Proteomes" id="UP000186997"/>
    </source>
</evidence>
<keyword evidence="5" id="KW-1185">Reference proteome</keyword>
<accession>A0A1R3X4J2</accession>
<keyword evidence="2" id="KW-1133">Transmembrane helix</keyword>